<protein>
    <recommendedName>
        <fullName evidence="4">Isomerase YbhE</fullName>
    </recommendedName>
</protein>
<dbReference type="GeneID" id="54556020"/>
<evidence type="ECO:0000313" key="2">
    <source>
        <dbReference type="EMBL" id="KAF2271731.1"/>
    </source>
</evidence>
<name>A0A6A6J582_WESOR</name>
<dbReference type="Gene3D" id="2.130.10.10">
    <property type="entry name" value="YVTN repeat-like/Quinoprotein amine dehydrogenase"/>
    <property type="match status" value="1"/>
</dbReference>
<gene>
    <name evidence="2" type="ORF">EI97DRAFT_504725</name>
</gene>
<proteinExistence type="predicted"/>
<evidence type="ECO:0000313" key="3">
    <source>
        <dbReference type="Proteomes" id="UP000800097"/>
    </source>
</evidence>
<evidence type="ECO:0008006" key="4">
    <source>
        <dbReference type="Google" id="ProtNLM"/>
    </source>
</evidence>
<sequence length="371" mass="39825">MLALLLVALFAKWSAAALHHLFVGTVDGGSLYVLEMDDMERTLTVLRNETAAGASPSIAFDRSKLFLFGTRPSDGTISRYSVGPDFSLKHEGTGQIPESCNTTAFKSIKISSAIRNPNLIYGSATTGTCSTLFSISITGYYTQRSNEIAGDIRSFAWSPDGRHLHALDSESSSLLNFGIADEPDLKDLLDTKAIKDTKAARQVITHPVGHRIYVVTRDTNELLDIPLLNNDRIDGPIAANRSAILVKDTPAGQYVTTSVAISSSNATLWTLSHTASPENTFMVTAFLLDAKTGAVQRRIARASFRNYLGDGTQQPTSVLIPAPFDGDMVALTTFPGAMVAVLGLVGESIKSFGRAMLAQDEGCCGEGVWLK</sequence>
<evidence type="ECO:0000256" key="1">
    <source>
        <dbReference type="SAM" id="SignalP"/>
    </source>
</evidence>
<dbReference type="RefSeq" id="XP_033649270.1">
    <property type="nucleotide sequence ID" value="XM_033802845.1"/>
</dbReference>
<dbReference type="AlphaFoldDB" id="A0A6A6J582"/>
<dbReference type="OrthoDB" id="1715191at2759"/>
<accession>A0A6A6J582</accession>
<dbReference type="EMBL" id="ML986533">
    <property type="protein sequence ID" value="KAF2271731.1"/>
    <property type="molecule type" value="Genomic_DNA"/>
</dbReference>
<dbReference type="InterPro" id="IPR015943">
    <property type="entry name" value="WD40/YVTN_repeat-like_dom_sf"/>
</dbReference>
<keyword evidence="3" id="KW-1185">Reference proteome</keyword>
<dbReference type="Proteomes" id="UP000800097">
    <property type="component" value="Unassembled WGS sequence"/>
</dbReference>
<reference evidence="2" key="1">
    <citation type="journal article" date="2020" name="Stud. Mycol.">
        <title>101 Dothideomycetes genomes: a test case for predicting lifestyles and emergence of pathogens.</title>
        <authorList>
            <person name="Haridas S."/>
            <person name="Albert R."/>
            <person name="Binder M."/>
            <person name="Bloem J."/>
            <person name="Labutti K."/>
            <person name="Salamov A."/>
            <person name="Andreopoulos B."/>
            <person name="Baker S."/>
            <person name="Barry K."/>
            <person name="Bills G."/>
            <person name="Bluhm B."/>
            <person name="Cannon C."/>
            <person name="Castanera R."/>
            <person name="Culley D."/>
            <person name="Daum C."/>
            <person name="Ezra D."/>
            <person name="Gonzalez J."/>
            <person name="Henrissat B."/>
            <person name="Kuo A."/>
            <person name="Liang C."/>
            <person name="Lipzen A."/>
            <person name="Lutzoni F."/>
            <person name="Magnuson J."/>
            <person name="Mondo S."/>
            <person name="Nolan M."/>
            <person name="Ohm R."/>
            <person name="Pangilinan J."/>
            <person name="Park H.-J."/>
            <person name="Ramirez L."/>
            <person name="Alfaro M."/>
            <person name="Sun H."/>
            <person name="Tritt A."/>
            <person name="Yoshinaga Y."/>
            <person name="Zwiers L.-H."/>
            <person name="Turgeon B."/>
            <person name="Goodwin S."/>
            <person name="Spatafora J."/>
            <person name="Crous P."/>
            <person name="Grigoriev I."/>
        </authorList>
    </citation>
    <scope>NUCLEOTIDE SEQUENCE</scope>
    <source>
        <strain evidence="2">CBS 379.55</strain>
    </source>
</reference>
<dbReference type="SUPFAM" id="SSF82171">
    <property type="entry name" value="DPP6 N-terminal domain-like"/>
    <property type="match status" value="1"/>
</dbReference>
<keyword evidence="1" id="KW-0732">Signal</keyword>
<organism evidence="2 3">
    <name type="scientific">Westerdykella ornata</name>
    <dbReference type="NCBI Taxonomy" id="318751"/>
    <lineage>
        <taxon>Eukaryota</taxon>
        <taxon>Fungi</taxon>
        <taxon>Dikarya</taxon>
        <taxon>Ascomycota</taxon>
        <taxon>Pezizomycotina</taxon>
        <taxon>Dothideomycetes</taxon>
        <taxon>Pleosporomycetidae</taxon>
        <taxon>Pleosporales</taxon>
        <taxon>Sporormiaceae</taxon>
        <taxon>Westerdykella</taxon>
    </lineage>
</organism>
<feature type="signal peptide" evidence="1">
    <location>
        <begin position="1"/>
        <end position="17"/>
    </location>
</feature>
<feature type="chain" id="PRO_5025449834" description="Isomerase YbhE" evidence="1">
    <location>
        <begin position="18"/>
        <end position="371"/>
    </location>
</feature>